<keyword evidence="3" id="KW-1185">Reference proteome</keyword>
<protein>
    <recommendedName>
        <fullName evidence="1">Transposable element P transposase-like RNase H C-terminal domain-containing protein</fullName>
    </recommendedName>
</protein>
<organism evidence="2 3">
    <name type="scientific">Rhipicephalus microplus</name>
    <name type="common">Cattle tick</name>
    <name type="synonym">Boophilus microplus</name>
    <dbReference type="NCBI Taxonomy" id="6941"/>
    <lineage>
        <taxon>Eukaryota</taxon>
        <taxon>Metazoa</taxon>
        <taxon>Ecdysozoa</taxon>
        <taxon>Arthropoda</taxon>
        <taxon>Chelicerata</taxon>
        <taxon>Arachnida</taxon>
        <taxon>Acari</taxon>
        <taxon>Parasitiformes</taxon>
        <taxon>Ixodida</taxon>
        <taxon>Ixodoidea</taxon>
        <taxon>Ixodidae</taxon>
        <taxon>Rhipicephalinae</taxon>
        <taxon>Rhipicephalus</taxon>
        <taxon>Boophilus</taxon>
    </lineage>
</organism>
<evidence type="ECO:0000313" key="2">
    <source>
        <dbReference type="EMBL" id="KAH7986652.1"/>
    </source>
</evidence>
<evidence type="ECO:0000259" key="1">
    <source>
        <dbReference type="Pfam" id="PF21789"/>
    </source>
</evidence>
<sequence>MKSQRCGPCLKLNLDLSKKLYQERLRRKKQKQKLNIFQKRAVRAAVRRTRLLSKTQELKTKLTSNPDDSLREAIDVLLPIQKESFRSSFKQAKVKGHQAFQPERCNWPEVLQRTKKKKTPGFADTHGTEEFTLMLNNLFDALNARIRVKGMRQHSRPIQFLKMLNSTEKSCKEDNTKMFASQMSVESLRVTLMSVLDVIDLLHKQEVPYVFTVKLNQDPLELFFGAVRTFGGNEDHPTITNFSQVFRLLSLHTPLKMATKGNFTGEANPVLISPEETLSNMKMSALLEKEARNEKLQSLLASVNLEECPKGATEHSYSRATPKDAVLYYFAGYVMKKALKFSECVECRATITDTQSVPAASVLTEARSFVPGALKHPSKSLTELLGAVQSVVEAETKTQKVFRNLFWKIVDIISDLTLARVGCKMHYKEFTVRIVKFYLTMRMIFYTRFLAERSQFIALATVTVAGIACRRAITIAETLEAVHSHPQQRHPFAALALHQRRSQLDVSGKFCAKIASDISIPIDLLPQDVPVARDQQMEVAFTMEELHAALNTCRRSSSPGPDGVTYTALRHLGPKAQCCLLDIFNESWHDGMVPDE</sequence>
<dbReference type="AlphaFoldDB" id="A0A9J6D2N1"/>
<proteinExistence type="predicted"/>
<dbReference type="InterPro" id="IPR048367">
    <property type="entry name" value="TNP-like_RNaseH_C"/>
</dbReference>
<feature type="domain" description="Transposable element P transposase-like RNase H C-terminal" evidence="1">
    <location>
        <begin position="214"/>
        <end position="247"/>
    </location>
</feature>
<reference evidence="2" key="2">
    <citation type="submission" date="2021-09" db="EMBL/GenBank/DDBJ databases">
        <authorList>
            <person name="Jia N."/>
            <person name="Wang J."/>
            <person name="Shi W."/>
            <person name="Du L."/>
            <person name="Sun Y."/>
            <person name="Zhan W."/>
            <person name="Jiang J."/>
            <person name="Wang Q."/>
            <person name="Zhang B."/>
            <person name="Ji P."/>
            <person name="Sakyi L.B."/>
            <person name="Cui X."/>
            <person name="Yuan T."/>
            <person name="Jiang B."/>
            <person name="Yang W."/>
            <person name="Lam T.T.-Y."/>
            <person name="Chang Q."/>
            <person name="Ding S."/>
            <person name="Wang X."/>
            <person name="Zhu J."/>
            <person name="Ruan X."/>
            <person name="Zhao L."/>
            <person name="Wei J."/>
            <person name="Que T."/>
            <person name="Du C."/>
            <person name="Cheng J."/>
            <person name="Dai P."/>
            <person name="Han X."/>
            <person name="Huang E."/>
            <person name="Gao Y."/>
            <person name="Liu J."/>
            <person name="Shao H."/>
            <person name="Ye R."/>
            <person name="Li L."/>
            <person name="Wei W."/>
            <person name="Wang X."/>
            <person name="Wang C."/>
            <person name="Huo Q."/>
            <person name="Li W."/>
            <person name="Guo W."/>
            <person name="Chen H."/>
            <person name="Chen S."/>
            <person name="Zhou L."/>
            <person name="Zhou L."/>
            <person name="Ni X."/>
            <person name="Tian J."/>
            <person name="Zhou Y."/>
            <person name="Sheng Y."/>
            <person name="Liu T."/>
            <person name="Pan Y."/>
            <person name="Xia L."/>
            <person name="Li J."/>
            <person name="Zhao F."/>
            <person name="Cao W."/>
        </authorList>
    </citation>
    <scope>NUCLEOTIDE SEQUENCE</scope>
    <source>
        <strain evidence="2">Rmic-2018</strain>
        <tissue evidence="2">Larvae</tissue>
    </source>
</reference>
<evidence type="ECO:0000313" key="3">
    <source>
        <dbReference type="Proteomes" id="UP000821866"/>
    </source>
</evidence>
<dbReference type="EMBL" id="JABSTU010001052">
    <property type="protein sequence ID" value="KAH7986652.1"/>
    <property type="molecule type" value="Genomic_DNA"/>
</dbReference>
<dbReference type="PANTHER" id="PTHR47577">
    <property type="entry name" value="THAP DOMAIN-CONTAINING PROTEIN 6"/>
    <property type="match status" value="1"/>
</dbReference>
<dbReference type="Proteomes" id="UP000821866">
    <property type="component" value="Unassembled WGS sequence"/>
</dbReference>
<reference evidence="2" key="1">
    <citation type="journal article" date="2020" name="Cell">
        <title>Large-Scale Comparative Analyses of Tick Genomes Elucidate Their Genetic Diversity and Vector Capacities.</title>
        <authorList>
            <consortium name="Tick Genome and Microbiome Consortium (TIGMIC)"/>
            <person name="Jia N."/>
            <person name="Wang J."/>
            <person name="Shi W."/>
            <person name="Du L."/>
            <person name="Sun Y."/>
            <person name="Zhan W."/>
            <person name="Jiang J.F."/>
            <person name="Wang Q."/>
            <person name="Zhang B."/>
            <person name="Ji P."/>
            <person name="Bell-Sakyi L."/>
            <person name="Cui X.M."/>
            <person name="Yuan T.T."/>
            <person name="Jiang B.G."/>
            <person name="Yang W.F."/>
            <person name="Lam T.T."/>
            <person name="Chang Q.C."/>
            <person name="Ding S.J."/>
            <person name="Wang X.J."/>
            <person name="Zhu J.G."/>
            <person name="Ruan X.D."/>
            <person name="Zhao L."/>
            <person name="Wei J.T."/>
            <person name="Ye R.Z."/>
            <person name="Que T.C."/>
            <person name="Du C.H."/>
            <person name="Zhou Y.H."/>
            <person name="Cheng J.X."/>
            <person name="Dai P.F."/>
            <person name="Guo W.B."/>
            <person name="Han X.H."/>
            <person name="Huang E.J."/>
            <person name="Li L.F."/>
            <person name="Wei W."/>
            <person name="Gao Y.C."/>
            <person name="Liu J.Z."/>
            <person name="Shao H.Z."/>
            <person name="Wang X."/>
            <person name="Wang C.C."/>
            <person name="Yang T.C."/>
            <person name="Huo Q.B."/>
            <person name="Li W."/>
            <person name="Chen H.Y."/>
            <person name="Chen S.E."/>
            <person name="Zhou L.G."/>
            <person name="Ni X.B."/>
            <person name="Tian J.H."/>
            <person name="Sheng Y."/>
            <person name="Liu T."/>
            <person name="Pan Y.S."/>
            <person name="Xia L.Y."/>
            <person name="Li J."/>
            <person name="Zhao F."/>
            <person name="Cao W.C."/>
        </authorList>
    </citation>
    <scope>NUCLEOTIDE SEQUENCE</scope>
    <source>
        <strain evidence="2">Rmic-2018</strain>
    </source>
</reference>
<comment type="caution">
    <text evidence="2">The sequence shown here is derived from an EMBL/GenBank/DDBJ whole genome shotgun (WGS) entry which is preliminary data.</text>
</comment>
<gene>
    <name evidence="2" type="ORF">HPB51_026621</name>
</gene>
<accession>A0A9J6D2N1</accession>
<name>A0A9J6D2N1_RHIMP</name>
<dbReference type="Pfam" id="PF21789">
    <property type="entry name" value="TNP-like_RNaseH_C"/>
    <property type="match status" value="1"/>
</dbReference>
<dbReference type="VEuPathDB" id="VectorBase:LOC119180426"/>
<dbReference type="PANTHER" id="PTHR47577:SF2">
    <property type="entry name" value="THAP DOMAIN CONTAINING 9"/>
    <property type="match status" value="1"/>
</dbReference>